<name>A0A2J8AAW0_9CHLO</name>
<feature type="region of interest" description="Disordered" evidence="1">
    <location>
        <begin position="770"/>
        <end position="789"/>
    </location>
</feature>
<feature type="region of interest" description="Disordered" evidence="1">
    <location>
        <begin position="24"/>
        <end position="51"/>
    </location>
</feature>
<reference evidence="3 4" key="1">
    <citation type="journal article" date="2017" name="Mol. Biol. Evol.">
        <title>The 4-celled Tetrabaena socialis nuclear genome reveals the essential components for genetic control of cell number at the origin of multicellularity in the volvocine lineage.</title>
        <authorList>
            <person name="Featherston J."/>
            <person name="Arakaki Y."/>
            <person name="Hanschen E.R."/>
            <person name="Ferris P.J."/>
            <person name="Michod R.E."/>
            <person name="Olson B.J.S.C."/>
            <person name="Nozaki H."/>
            <person name="Durand P.M."/>
        </authorList>
    </citation>
    <scope>NUCLEOTIDE SEQUENCE [LARGE SCALE GENOMIC DNA]</scope>
    <source>
        <strain evidence="3 4">NIES-571</strain>
    </source>
</reference>
<feature type="compositionally biased region" description="Low complexity" evidence="1">
    <location>
        <begin position="608"/>
        <end position="624"/>
    </location>
</feature>
<feature type="compositionally biased region" description="Pro residues" evidence="1">
    <location>
        <begin position="584"/>
        <end position="601"/>
    </location>
</feature>
<feature type="region of interest" description="Disordered" evidence="1">
    <location>
        <begin position="173"/>
        <end position="216"/>
    </location>
</feature>
<dbReference type="OrthoDB" id="549579at2759"/>
<dbReference type="Proteomes" id="UP000236333">
    <property type="component" value="Unassembled WGS sequence"/>
</dbReference>
<feature type="compositionally biased region" description="Low complexity" evidence="1">
    <location>
        <begin position="352"/>
        <end position="369"/>
    </location>
</feature>
<feature type="compositionally biased region" description="Low complexity" evidence="1">
    <location>
        <begin position="184"/>
        <end position="216"/>
    </location>
</feature>
<feature type="compositionally biased region" description="Low complexity" evidence="1">
    <location>
        <begin position="691"/>
        <end position="704"/>
    </location>
</feature>
<dbReference type="PANTHER" id="PTHR32387">
    <property type="entry name" value="WU:FJ29H11"/>
    <property type="match status" value="1"/>
</dbReference>
<protein>
    <recommendedName>
        <fullName evidence="2">Protein NO VEIN C-terminal domain-containing protein</fullName>
    </recommendedName>
</protein>
<gene>
    <name evidence="3" type="ORF">TSOC_003662</name>
</gene>
<dbReference type="PANTHER" id="PTHR32387:SF0">
    <property type="entry name" value="PROTEIN NO VEIN"/>
    <property type="match status" value="1"/>
</dbReference>
<feature type="domain" description="Protein NO VEIN C-terminal" evidence="2">
    <location>
        <begin position="842"/>
        <end position="912"/>
    </location>
</feature>
<feature type="compositionally biased region" description="Gly residues" evidence="1">
    <location>
        <begin position="717"/>
        <end position="744"/>
    </location>
</feature>
<comment type="caution">
    <text evidence="3">The sequence shown here is derived from an EMBL/GenBank/DDBJ whole genome shotgun (WGS) entry which is preliminary data.</text>
</comment>
<feature type="compositionally biased region" description="Pro residues" evidence="1">
    <location>
        <begin position="680"/>
        <end position="690"/>
    </location>
</feature>
<feature type="compositionally biased region" description="Low complexity" evidence="1">
    <location>
        <begin position="129"/>
        <end position="144"/>
    </location>
</feature>
<feature type="compositionally biased region" description="Low complexity" evidence="1">
    <location>
        <begin position="25"/>
        <end position="51"/>
    </location>
</feature>
<dbReference type="InterPro" id="IPR052957">
    <property type="entry name" value="Auxin_embryo_med"/>
</dbReference>
<feature type="region of interest" description="Disordered" evidence="1">
    <location>
        <begin position="351"/>
        <end position="380"/>
    </location>
</feature>
<organism evidence="3 4">
    <name type="scientific">Tetrabaena socialis</name>
    <dbReference type="NCBI Taxonomy" id="47790"/>
    <lineage>
        <taxon>Eukaryota</taxon>
        <taxon>Viridiplantae</taxon>
        <taxon>Chlorophyta</taxon>
        <taxon>core chlorophytes</taxon>
        <taxon>Chlorophyceae</taxon>
        <taxon>CS clade</taxon>
        <taxon>Chlamydomonadales</taxon>
        <taxon>Tetrabaenaceae</taxon>
        <taxon>Tetrabaena</taxon>
    </lineage>
</organism>
<dbReference type="InterPro" id="IPR024975">
    <property type="entry name" value="NOV_C"/>
</dbReference>
<keyword evidence="4" id="KW-1185">Reference proteome</keyword>
<feature type="compositionally biased region" description="Low complexity" evidence="1">
    <location>
        <begin position="657"/>
        <end position="668"/>
    </location>
</feature>
<accession>A0A2J8AAW0</accession>
<sequence>MGPGAWALCHELVLEDPAGVLDDLTTVPQQQPTPAQQQPQVPVQQQQQAQQRTLFSPPRLLPPAYQLPIAAAGGTAPHSAGAAVSAGALFARLAACAASPLPSGARSTDGGGGGAAADRLERQPSASDAVPLAALGTATPAPATNGRLPPGAGAAGGTGALGAVHDANVIDLDMSSSSDDDSAGTEGPAAGASPAAQPAAASNGTGGSAAAARGPAGGVRQVADGVRQAEDGGGVMGLLAQEPSTSAYLGCLRLCCAAATTAAAKTAAAVAARAGADAATALALRILSHWVRRHAAGLLDPGDVALLRSSLALEPLLPWRCVGPSLLLNDDPWVADALADRAAEHMDLVLCPSPDGRQQQQPSRSGRPSKGQGQPASSWGAATDVADDAMVAFLGALGVQLLSRCVSFSVTACGDPAAGTVVEAAARATVVEAESVLSAMLQSDSDFAAVQGAVESLLPGFRVSVVPSFTATLQLSLAAAGAAAPQLAQPPAVVVEPPVLMAGQVLYVREAGATQYTDIVRELGRLFRGGRPWPALAKRLLGALLTAAAGGDVQQHLDHLGVPRLPPAQDLGTAASGRAQRWRLPPPLPPPQPQPSLPPAPSGKRKAAAMAAPGAGEAAGPSAKQARDAPPGSVAGGAQASAHDRSGLSSPGGGPAGAADASWGRAGMENGGGGGQFLPPAAPPQPPTAPPCGDGPIGDGVDVSYGGGSSLPLGTAAGNGGGGGQPPSGGNDGASRLGGEGGPPTGYPDPPQHQALAPYLTHGAAAAGAAPASAYQAPSGRTAQDRPQDAHLQAIGRWGEEHVFRHLTRQLEQQQQQRRAASRAAPGACGGGALEARAGSEAVDRVVWVNRERESYLPYDLYISHADDTTTYIEVKASASKTKDLFEISLPELRFAEEQGARYELYRVRGAGGPSPIIVRLGDPISLLRRRAVSLCLAL</sequence>
<dbReference type="Pfam" id="PF13020">
    <property type="entry name" value="NOV_C"/>
    <property type="match status" value="1"/>
</dbReference>
<evidence type="ECO:0000259" key="2">
    <source>
        <dbReference type="Pfam" id="PF13020"/>
    </source>
</evidence>
<feature type="region of interest" description="Disordered" evidence="1">
    <location>
        <begin position="100"/>
        <end position="159"/>
    </location>
</feature>
<proteinExistence type="predicted"/>
<evidence type="ECO:0000256" key="1">
    <source>
        <dbReference type="SAM" id="MobiDB-lite"/>
    </source>
</evidence>
<feature type="compositionally biased region" description="Low complexity" evidence="1">
    <location>
        <begin position="770"/>
        <end position="780"/>
    </location>
</feature>
<dbReference type="EMBL" id="PGGS01000082">
    <property type="protein sequence ID" value="PNH09669.1"/>
    <property type="molecule type" value="Genomic_DNA"/>
</dbReference>
<evidence type="ECO:0000313" key="3">
    <source>
        <dbReference type="EMBL" id="PNH09669.1"/>
    </source>
</evidence>
<evidence type="ECO:0000313" key="4">
    <source>
        <dbReference type="Proteomes" id="UP000236333"/>
    </source>
</evidence>
<dbReference type="AlphaFoldDB" id="A0A2J8AAW0"/>
<feature type="region of interest" description="Disordered" evidence="1">
    <location>
        <begin position="560"/>
        <end position="755"/>
    </location>
</feature>